<evidence type="ECO:0000313" key="2">
    <source>
        <dbReference type="Proteomes" id="UP000092444"/>
    </source>
</evidence>
<dbReference type="STRING" id="37546.A0A1B0G909"/>
<reference evidence="1" key="1">
    <citation type="submission" date="2020-05" db="UniProtKB">
        <authorList>
            <consortium name="EnsemblMetazoa"/>
        </authorList>
    </citation>
    <scope>IDENTIFICATION</scope>
    <source>
        <strain evidence="1">Yale</strain>
    </source>
</reference>
<dbReference type="Gene3D" id="3.30.420.10">
    <property type="entry name" value="Ribonuclease H-like superfamily/Ribonuclease H"/>
    <property type="match status" value="1"/>
</dbReference>
<proteinExistence type="predicted"/>
<dbReference type="EMBL" id="CCAG010002958">
    <property type="status" value="NOT_ANNOTATED_CDS"/>
    <property type="molecule type" value="Genomic_DNA"/>
</dbReference>
<protein>
    <recommendedName>
        <fullName evidence="3">Tc1-like transposase DDE domain-containing protein</fullName>
    </recommendedName>
</protein>
<keyword evidence="2" id="KW-1185">Reference proteome</keyword>
<dbReference type="VEuPathDB" id="VectorBase:GMOY009796"/>
<evidence type="ECO:0008006" key="3">
    <source>
        <dbReference type="Google" id="ProtNLM"/>
    </source>
</evidence>
<dbReference type="Proteomes" id="UP000092444">
    <property type="component" value="Unassembled WGS sequence"/>
</dbReference>
<sequence>MAPELWEHHDLKHTALNVKLWLLCNTKHQLNSPLQLAYLNPIEHLWDLVGNKIRQHAITSKEMLKNVIMEEWANISEEETTNLVKSMPSRLAELLKCKRYPTSY</sequence>
<organism evidence="1 2">
    <name type="scientific">Glossina morsitans morsitans</name>
    <name type="common">Savannah tsetse fly</name>
    <dbReference type="NCBI Taxonomy" id="37546"/>
    <lineage>
        <taxon>Eukaryota</taxon>
        <taxon>Metazoa</taxon>
        <taxon>Ecdysozoa</taxon>
        <taxon>Arthropoda</taxon>
        <taxon>Hexapoda</taxon>
        <taxon>Insecta</taxon>
        <taxon>Pterygota</taxon>
        <taxon>Neoptera</taxon>
        <taxon>Endopterygota</taxon>
        <taxon>Diptera</taxon>
        <taxon>Brachycera</taxon>
        <taxon>Muscomorpha</taxon>
        <taxon>Hippoboscoidea</taxon>
        <taxon>Glossinidae</taxon>
        <taxon>Glossina</taxon>
    </lineage>
</organism>
<accession>A0A1B0G909</accession>
<evidence type="ECO:0000313" key="1">
    <source>
        <dbReference type="EnsemblMetazoa" id="GMOY009796-PA"/>
    </source>
</evidence>
<dbReference type="AlphaFoldDB" id="A0A1B0G909"/>
<dbReference type="EnsemblMetazoa" id="GMOY009796-RA">
    <property type="protein sequence ID" value="GMOY009796-PA"/>
    <property type="gene ID" value="GMOY009796"/>
</dbReference>
<dbReference type="GO" id="GO:0003676">
    <property type="term" value="F:nucleic acid binding"/>
    <property type="evidence" value="ECO:0007669"/>
    <property type="project" value="InterPro"/>
</dbReference>
<dbReference type="PhylomeDB" id="A0A1B0G909"/>
<name>A0A1B0G909_GLOMM</name>
<dbReference type="InterPro" id="IPR036397">
    <property type="entry name" value="RNaseH_sf"/>
</dbReference>